<keyword evidence="2" id="KW-1185">Reference proteome</keyword>
<name>A0A1G4SGG3_9BACL</name>
<accession>A0A1G4SGG3</accession>
<dbReference type="EMBL" id="FMTT01000027">
    <property type="protein sequence ID" value="SCW67645.1"/>
    <property type="molecule type" value="Genomic_DNA"/>
</dbReference>
<dbReference type="Proteomes" id="UP000198601">
    <property type="component" value="Unassembled WGS sequence"/>
</dbReference>
<proteinExistence type="predicted"/>
<dbReference type="OrthoDB" id="2627360at2"/>
<protein>
    <submittedName>
        <fullName evidence="1">Uncharacterized protein</fullName>
    </submittedName>
</protein>
<reference evidence="2" key="1">
    <citation type="submission" date="2016-10" db="EMBL/GenBank/DDBJ databases">
        <authorList>
            <person name="Varghese N."/>
            <person name="Submissions S."/>
        </authorList>
    </citation>
    <scope>NUCLEOTIDE SEQUENCE [LARGE SCALE GENOMIC DNA]</scope>
    <source>
        <strain evidence="2">CGMCC 1.8946</strain>
    </source>
</reference>
<gene>
    <name evidence="1" type="ORF">SAMN04487970_102745</name>
</gene>
<evidence type="ECO:0000313" key="2">
    <source>
        <dbReference type="Proteomes" id="UP000198601"/>
    </source>
</evidence>
<dbReference type="AlphaFoldDB" id="A0A1G4SGG3"/>
<organism evidence="1 2">
    <name type="scientific">Paenibacillus tianmuensis</name>
    <dbReference type="NCBI Taxonomy" id="624147"/>
    <lineage>
        <taxon>Bacteria</taxon>
        <taxon>Bacillati</taxon>
        <taxon>Bacillota</taxon>
        <taxon>Bacilli</taxon>
        <taxon>Bacillales</taxon>
        <taxon>Paenibacillaceae</taxon>
        <taxon>Paenibacillus</taxon>
    </lineage>
</organism>
<evidence type="ECO:0000313" key="1">
    <source>
        <dbReference type="EMBL" id="SCW67645.1"/>
    </source>
</evidence>
<sequence>MGLDIILYDDKDAKAGFIEIPSSLHEAIFMGTPHWSSYSYLRKIKDYYKTNIRLHQPYLRHFVEDLKQVRLFMDSAHHAALDSLIDALSQSHVQAIHVAGD</sequence>
<dbReference type="RefSeq" id="WP_090673956.1">
    <property type="nucleotide sequence ID" value="NZ_FMTT01000027.1"/>
</dbReference>